<comment type="similarity">
    <text evidence="5">Belongs to the peptidase M17 family.</text>
</comment>
<dbReference type="GO" id="GO:0006508">
    <property type="term" value="P:proteolysis"/>
    <property type="evidence" value="ECO:0007669"/>
    <property type="project" value="UniProtKB-KW"/>
</dbReference>
<comment type="catalytic activity">
    <reaction evidence="1">
        <text>Release of C-terminal amino acid residues with broad specificity, but lacks action on C-terminal proline. Shows weak endopeptidase activity.</text>
        <dbReference type="EC" id="3.4.18.1"/>
    </reaction>
</comment>
<evidence type="ECO:0000256" key="16">
    <source>
        <dbReference type="ARBA" id="ARBA00022989"/>
    </source>
</evidence>
<comment type="similarity">
    <text evidence="4">Belongs to the syntaxin family.</text>
</comment>
<dbReference type="Gene3D" id="3.40.50.10590">
    <property type="entry name" value="Zn-dependent exopeptidases"/>
    <property type="match status" value="1"/>
</dbReference>
<comment type="function">
    <text evidence="23">SNARE involved in vesicular transport from the late endosomes to the trans-Golgi network.</text>
</comment>
<evidence type="ECO:0000256" key="25">
    <source>
        <dbReference type="ARBA" id="ARBA00064026"/>
    </source>
</evidence>
<dbReference type="InterPro" id="IPR038765">
    <property type="entry name" value="Papain-like_cys_pep_sf"/>
</dbReference>
<keyword evidence="20" id="KW-0865">Zymogen</keyword>
<gene>
    <name evidence="29" type="ORF">P4O66_009359</name>
</gene>
<evidence type="ECO:0000256" key="1">
    <source>
        <dbReference type="ARBA" id="ARBA00001594"/>
    </source>
</evidence>
<dbReference type="InterPro" id="IPR041417">
    <property type="entry name" value="NPEPL1_N"/>
</dbReference>
<evidence type="ECO:0000256" key="11">
    <source>
        <dbReference type="ARBA" id="ARBA00022692"/>
    </source>
</evidence>
<keyword evidence="9" id="KW-0597">Phosphoprotein</keyword>
<comment type="similarity">
    <text evidence="3">Belongs to the peptidase C1 family.</text>
</comment>
<evidence type="ECO:0000256" key="3">
    <source>
        <dbReference type="ARBA" id="ARBA00008455"/>
    </source>
</evidence>
<comment type="subcellular location">
    <subcellularLocation>
        <location evidence="2">Golgi apparatus membrane</location>
        <topology evidence="2">Single-pass type IV membrane protein</topology>
    </subcellularLocation>
</comment>
<comment type="subunit">
    <text evidence="25">Interacts with GCC2. Interacts with BAIAP3; this interaction is increased in the presence of calcium.</text>
</comment>
<evidence type="ECO:0000256" key="27">
    <source>
        <dbReference type="ARBA" id="ARBA00072061"/>
    </source>
</evidence>
<dbReference type="InterPro" id="IPR000668">
    <property type="entry name" value="Peptidase_C1A_C"/>
</dbReference>
<dbReference type="Gene3D" id="3.90.70.10">
    <property type="entry name" value="Cysteine proteinases"/>
    <property type="match status" value="1"/>
</dbReference>
<dbReference type="Gene3D" id="3.40.630.10">
    <property type="entry name" value="Zn peptidases"/>
    <property type="match status" value="1"/>
</dbReference>
<dbReference type="Pfam" id="PF18295">
    <property type="entry name" value="Pdase_M17_N2"/>
    <property type="match status" value="1"/>
</dbReference>
<keyword evidence="14" id="KW-0788">Thiol protease</keyword>
<dbReference type="InterPro" id="IPR000727">
    <property type="entry name" value="T_SNARE_dom"/>
</dbReference>
<dbReference type="Pfam" id="PF05739">
    <property type="entry name" value="SNARE"/>
    <property type="match status" value="1"/>
</dbReference>
<dbReference type="InterPro" id="IPR025661">
    <property type="entry name" value="Pept_asp_AS"/>
</dbReference>
<evidence type="ECO:0000256" key="19">
    <source>
        <dbReference type="ARBA" id="ARBA00023136"/>
    </source>
</evidence>
<reference evidence="29" key="1">
    <citation type="submission" date="2023-03" db="EMBL/GenBank/DDBJ databases">
        <title>Electrophorus voltai genome.</title>
        <authorList>
            <person name="Bian C."/>
        </authorList>
    </citation>
    <scope>NUCLEOTIDE SEQUENCE</scope>
    <source>
        <strain evidence="29">CB-2022</strain>
        <tissue evidence="29">Muscle</tissue>
    </source>
</reference>
<dbReference type="Pfam" id="PF00883">
    <property type="entry name" value="Peptidase_M17"/>
    <property type="match status" value="1"/>
</dbReference>
<evidence type="ECO:0000256" key="4">
    <source>
        <dbReference type="ARBA" id="ARBA00009063"/>
    </source>
</evidence>
<dbReference type="InterPro" id="IPR000819">
    <property type="entry name" value="Peptidase_M17_C"/>
</dbReference>
<dbReference type="Gene3D" id="1.20.58.70">
    <property type="match status" value="1"/>
</dbReference>
<evidence type="ECO:0000256" key="10">
    <source>
        <dbReference type="ARBA" id="ARBA00022670"/>
    </source>
</evidence>
<dbReference type="SUPFAM" id="SSF54001">
    <property type="entry name" value="Cysteine proteinases"/>
    <property type="match status" value="1"/>
</dbReference>
<accession>A0AAD8ZEL5</accession>
<evidence type="ECO:0000256" key="17">
    <source>
        <dbReference type="ARBA" id="ARBA00023034"/>
    </source>
</evidence>
<evidence type="ECO:0000256" key="2">
    <source>
        <dbReference type="ARBA" id="ARBA00004409"/>
    </source>
</evidence>
<evidence type="ECO:0000256" key="7">
    <source>
        <dbReference type="ARBA" id="ARBA00022438"/>
    </source>
</evidence>
<keyword evidence="15" id="KW-0653">Protein transport</keyword>
<dbReference type="InterPro" id="IPR010989">
    <property type="entry name" value="SNARE"/>
</dbReference>
<dbReference type="FunFam" id="1.20.58.70:FF:000002">
    <property type="entry name" value="syntaxin-16 isoform X2"/>
    <property type="match status" value="1"/>
</dbReference>
<keyword evidence="10" id="KW-0645">Protease</keyword>
<dbReference type="InterPro" id="IPR033157">
    <property type="entry name" value="CTSZ"/>
</dbReference>
<dbReference type="EC" id="3.4.18.1" evidence="6"/>
<dbReference type="GO" id="GO:0005484">
    <property type="term" value="F:SNAP receptor activity"/>
    <property type="evidence" value="ECO:0007669"/>
    <property type="project" value="InterPro"/>
</dbReference>
<dbReference type="GO" id="GO:0000139">
    <property type="term" value="C:Golgi membrane"/>
    <property type="evidence" value="ECO:0007669"/>
    <property type="project" value="UniProtKB-SubCell"/>
</dbReference>
<dbReference type="InterPro" id="IPR011356">
    <property type="entry name" value="Leucine_aapep/pepB"/>
</dbReference>
<dbReference type="CDD" id="cd00433">
    <property type="entry name" value="Peptidase_M17"/>
    <property type="match status" value="1"/>
</dbReference>
<evidence type="ECO:0000256" key="15">
    <source>
        <dbReference type="ARBA" id="ARBA00022927"/>
    </source>
</evidence>
<organism evidence="29 30">
    <name type="scientific">Electrophorus voltai</name>
    <dbReference type="NCBI Taxonomy" id="2609070"/>
    <lineage>
        <taxon>Eukaryota</taxon>
        <taxon>Metazoa</taxon>
        <taxon>Chordata</taxon>
        <taxon>Craniata</taxon>
        <taxon>Vertebrata</taxon>
        <taxon>Euteleostomi</taxon>
        <taxon>Actinopterygii</taxon>
        <taxon>Neopterygii</taxon>
        <taxon>Teleostei</taxon>
        <taxon>Ostariophysi</taxon>
        <taxon>Gymnotiformes</taxon>
        <taxon>Gymnotoidei</taxon>
        <taxon>Gymnotidae</taxon>
        <taxon>Electrophorus</taxon>
    </lineage>
</organism>
<protein>
    <recommendedName>
        <fullName evidence="27">Cathepsin Z</fullName>
        <ecNumber evidence="6">3.4.18.1</ecNumber>
    </recommendedName>
    <alternativeName>
        <fullName evidence="26">Syntaxin-16</fullName>
    </alternativeName>
</protein>
<dbReference type="PROSITE" id="PS00640">
    <property type="entry name" value="THIOL_PROTEASE_ASN"/>
    <property type="match status" value="1"/>
</dbReference>
<evidence type="ECO:0000259" key="28">
    <source>
        <dbReference type="PROSITE" id="PS50192"/>
    </source>
</evidence>
<keyword evidence="11" id="KW-0812">Transmembrane</keyword>
<dbReference type="Proteomes" id="UP001239994">
    <property type="component" value="Unassembled WGS sequence"/>
</dbReference>
<sequence>MATRRLTDAFLLMRNNAIQNRQILAEQVSTHDPRRTLNTHSNAGLADDRMALVSGINLDPEAAIGVTKKLPPKWVEGVDEIQYEITRIRQKMKELAGLHDKHMNRPTLDDSSEEEHAIEITTQEITQMFHRCQRAVTGLQARCGHCTHQEERLLRNVVSSLAQSLQELSTNFRHTQSSYLKRMKNREERSKHFFDSGPLMEDDEDIALYDRGFTDDQLALVAQNTMMVEEREREIRQIVQSISDLNEIFRDLAGMVVEQGTVLDRIDFNVEQSCVKTEEGLKQLQKAEQYQKKNRKMLRLTLARYASGAREVKVHPLPGIALLGLESKMANVVLEFKATAGDSEPQSRPVLIVGQLGNLQQINWSQIKGKLQPVISKEIWQSGLGALNPNPTDSCPLYLSFATVAALPSRVSRHNSPSAGHFLTRLVRTCLPAGNNRCILMVCERSDVFASACAIARAFPLFTRRSTSSRRMEKKHVTVEFVTVGQDNGPLELCTLEVNVYFQCLSNAADGIRLAARIVDTPCNEMNTDHFLEASSLPLLEIKVVGNELGITPTIIRGEELKQKGFGGIYGVGKAAEHPPALAVLSHTPSGATQTIAWVGKGIVYDTGGLSIKGKTTMPGMKRDCGGAAAILGAFKATVKQGFKDNLHAVFCLAENAVGPAATRPDDIHTLYSGKTVEINNTDAEGRLVLSDGVVYASKDLSADIILDMATLTGAQGISTGKYHAAIMTNSGEWESACVKAGRSSGDLAHPLVYCPELHFSEFTSAVADMKNSVADRENAQSSCAGLFIGSHLSFDWPGVWLHVDIASPVHAGERATGGHMTTEFNMARVLLLFLFTLSGVFAGRYFNENQPCYRPLARRSQMGIKTVPRPHEYLNVAELPKAWDWRNINGTNFVSTTRNQHIPQYCGSCWAHGSTSALADRINIKRQAAWPSAYLSVQNVIDCANAGSCHGGDHSGVWEYAHSNGIPDETCNNYQAKDQDCKPFNQCGTCTTFGQCNIVKNYTLWKVGDYGSVSGLEKMKAEIYAGGPISCGIMATDKLDAYTGGLYYEYVDNPYINHIVSVAGWGVDENGIEYWIVRNSWGEPWGEKGWLRIVTSAYKGGSGSQYNLALEEDCMYGDPIVPAGYIWNV</sequence>
<keyword evidence="7" id="KW-0031">Aminopeptidase</keyword>
<keyword evidence="8" id="KW-0813">Transport</keyword>
<evidence type="ECO:0000256" key="20">
    <source>
        <dbReference type="ARBA" id="ARBA00023145"/>
    </source>
</evidence>
<dbReference type="FunFam" id="3.90.70.10:FF:000060">
    <property type="entry name" value="Cathepsin Z"/>
    <property type="match status" value="1"/>
</dbReference>
<dbReference type="InterPro" id="IPR006012">
    <property type="entry name" value="Syntaxin/epimorphin_CS"/>
</dbReference>
<dbReference type="FunFam" id="3.40.630.10:FF:000035">
    <property type="entry name" value="Probable aminopeptidase NPEPL1"/>
    <property type="match status" value="1"/>
</dbReference>
<keyword evidence="22" id="KW-0325">Glycoprotein</keyword>
<evidence type="ECO:0000256" key="6">
    <source>
        <dbReference type="ARBA" id="ARBA00012516"/>
    </source>
</evidence>
<dbReference type="PROSITE" id="PS50192">
    <property type="entry name" value="T_SNARE"/>
    <property type="match status" value="1"/>
</dbReference>
<comment type="caution">
    <text evidence="29">The sequence shown here is derived from an EMBL/GenBank/DDBJ whole genome shotgun (WGS) entry which is preliminary data.</text>
</comment>
<keyword evidence="30" id="KW-1185">Reference proteome</keyword>
<keyword evidence="13" id="KW-0378">Hydrolase</keyword>
<dbReference type="GO" id="GO:0016192">
    <property type="term" value="P:vesicle-mediated transport"/>
    <property type="evidence" value="ECO:0007669"/>
    <property type="project" value="InterPro"/>
</dbReference>
<evidence type="ECO:0000256" key="21">
    <source>
        <dbReference type="ARBA" id="ARBA00023157"/>
    </source>
</evidence>
<evidence type="ECO:0000256" key="24">
    <source>
        <dbReference type="ARBA" id="ARBA00056802"/>
    </source>
</evidence>
<evidence type="ECO:0000256" key="12">
    <source>
        <dbReference type="ARBA" id="ARBA00022729"/>
    </source>
</evidence>
<dbReference type="SUPFAM" id="SSF53187">
    <property type="entry name" value="Zn-dependent exopeptidases"/>
    <property type="match status" value="1"/>
</dbReference>
<dbReference type="EMBL" id="JAROKS010000015">
    <property type="protein sequence ID" value="KAK1796280.1"/>
    <property type="molecule type" value="Genomic_DNA"/>
</dbReference>
<dbReference type="PANTHER" id="PTHR11963">
    <property type="entry name" value="LEUCINE AMINOPEPTIDASE-RELATED"/>
    <property type="match status" value="1"/>
</dbReference>
<dbReference type="CDD" id="cd15845">
    <property type="entry name" value="SNARE_syntaxin16"/>
    <property type="match status" value="1"/>
</dbReference>
<evidence type="ECO:0000256" key="26">
    <source>
        <dbReference type="ARBA" id="ARBA00069803"/>
    </source>
</evidence>
<dbReference type="SMART" id="SM00397">
    <property type="entry name" value="t_SNARE"/>
    <property type="match status" value="1"/>
</dbReference>
<evidence type="ECO:0000313" key="29">
    <source>
        <dbReference type="EMBL" id="KAK1796280.1"/>
    </source>
</evidence>
<evidence type="ECO:0000256" key="22">
    <source>
        <dbReference type="ARBA" id="ARBA00023180"/>
    </source>
</evidence>
<keyword evidence="12" id="KW-0732">Signal</keyword>
<evidence type="ECO:0000256" key="23">
    <source>
        <dbReference type="ARBA" id="ARBA00037772"/>
    </source>
</evidence>
<dbReference type="GO" id="GO:0016807">
    <property type="term" value="F:cysteine-type carboxypeptidase activity"/>
    <property type="evidence" value="ECO:0007669"/>
    <property type="project" value="UniProtKB-EC"/>
</dbReference>
<evidence type="ECO:0000256" key="8">
    <source>
        <dbReference type="ARBA" id="ARBA00022448"/>
    </source>
</evidence>
<dbReference type="AlphaFoldDB" id="A0AAD8ZEL5"/>
<keyword evidence="17" id="KW-0333">Golgi apparatus</keyword>
<evidence type="ECO:0000256" key="13">
    <source>
        <dbReference type="ARBA" id="ARBA00022801"/>
    </source>
</evidence>
<keyword evidence="16" id="KW-1133">Transmembrane helix</keyword>
<keyword evidence="18" id="KW-0175">Coiled coil</keyword>
<dbReference type="Pfam" id="PF00112">
    <property type="entry name" value="Peptidase_C1"/>
    <property type="match status" value="1"/>
</dbReference>
<name>A0AAD8ZEL5_9TELE</name>
<dbReference type="GO" id="GO:0070006">
    <property type="term" value="F:metalloaminopeptidase activity"/>
    <property type="evidence" value="ECO:0007669"/>
    <property type="project" value="InterPro"/>
</dbReference>
<keyword evidence="21" id="KW-1015">Disulfide bond</keyword>
<dbReference type="SMART" id="SM00645">
    <property type="entry name" value="Pept_C1"/>
    <property type="match status" value="1"/>
</dbReference>
<comment type="function">
    <text evidence="24">Exhibits carboxy-monopeptidase as well as carboxy-dipeptidase activity. Capable of producing kinin potentiating peptides.</text>
</comment>
<dbReference type="SUPFAM" id="SSF47661">
    <property type="entry name" value="t-snare proteins"/>
    <property type="match status" value="1"/>
</dbReference>
<dbReference type="GO" id="GO:0006886">
    <property type="term" value="P:intracellular protein transport"/>
    <property type="evidence" value="ECO:0007669"/>
    <property type="project" value="InterPro"/>
</dbReference>
<dbReference type="PROSITE" id="PS00631">
    <property type="entry name" value="CYTOSOL_AP"/>
    <property type="match status" value="1"/>
</dbReference>
<dbReference type="GO" id="GO:0030145">
    <property type="term" value="F:manganese ion binding"/>
    <property type="evidence" value="ECO:0007669"/>
    <property type="project" value="InterPro"/>
</dbReference>
<dbReference type="PANTHER" id="PTHR11963:SF4">
    <property type="entry name" value="AMINOPEPTIDASE NPEPL1-RELATED"/>
    <property type="match status" value="1"/>
</dbReference>
<evidence type="ECO:0000256" key="14">
    <source>
        <dbReference type="ARBA" id="ARBA00022807"/>
    </source>
</evidence>
<evidence type="ECO:0000256" key="18">
    <source>
        <dbReference type="ARBA" id="ARBA00023054"/>
    </source>
</evidence>
<dbReference type="CDD" id="cd02698">
    <property type="entry name" value="Peptidase_C1A_CathepsinX"/>
    <property type="match status" value="1"/>
</dbReference>
<evidence type="ECO:0000256" key="5">
    <source>
        <dbReference type="ARBA" id="ARBA00009528"/>
    </source>
</evidence>
<feature type="domain" description="T-SNARE coiled-coil homology" evidence="28">
    <location>
        <begin position="225"/>
        <end position="287"/>
    </location>
</feature>
<dbReference type="PROSITE" id="PS00914">
    <property type="entry name" value="SYNTAXIN"/>
    <property type="match status" value="1"/>
</dbReference>
<proteinExistence type="inferred from homology"/>
<evidence type="ECO:0000313" key="30">
    <source>
        <dbReference type="Proteomes" id="UP001239994"/>
    </source>
</evidence>
<keyword evidence="19" id="KW-0472">Membrane</keyword>
<dbReference type="PRINTS" id="PR00481">
    <property type="entry name" value="LAMNOPPTDASE"/>
</dbReference>
<evidence type="ECO:0000256" key="9">
    <source>
        <dbReference type="ARBA" id="ARBA00022553"/>
    </source>
</evidence>